<organism evidence="4 5">
    <name type="scientific">Phytohabitans rumicis</name>
    <dbReference type="NCBI Taxonomy" id="1076125"/>
    <lineage>
        <taxon>Bacteria</taxon>
        <taxon>Bacillati</taxon>
        <taxon>Actinomycetota</taxon>
        <taxon>Actinomycetes</taxon>
        <taxon>Micromonosporales</taxon>
        <taxon>Micromonosporaceae</taxon>
    </lineage>
</organism>
<keyword evidence="1" id="KW-0596">Phosphopantetheine</keyword>
<dbReference type="RefSeq" id="WP_173081284.1">
    <property type="nucleotide sequence ID" value="NZ_BLPG01000001.1"/>
</dbReference>
<gene>
    <name evidence="4" type="ORF">Prum_079160</name>
</gene>
<keyword evidence="5" id="KW-1185">Reference proteome</keyword>
<dbReference type="InterPro" id="IPR025110">
    <property type="entry name" value="AMP-bd_C"/>
</dbReference>
<dbReference type="InterPro" id="IPR045851">
    <property type="entry name" value="AMP-bd_C_sf"/>
</dbReference>
<comment type="caution">
    <text evidence="4">The sequence shown here is derived from an EMBL/GenBank/DDBJ whole genome shotgun (WGS) entry which is preliminary data.</text>
</comment>
<sequence length="68" mass="7210">MKIRGFRVELGEIEAAIAAHPQVRDAVVVVREDKPGDRRLVGYAVPARDAVPSPGSCAPCSPGRCPNT</sequence>
<dbReference type="PANTHER" id="PTHR44845">
    <property type="entry name" value="CARRIER DOMAIN-CONTAINING PROTEIN"/>
    <property type="match status" value="1"/>
</dbReference>
<dbReference type="SUPFAM" id="SSF56801">
    <property type="entry name" value="Acetyl-CoA synthetase-like"/>
    <property type="match status" value="1"/>
</dbReference>
<keyword evidence="2" id="KW-0597">Phosphoprotein</keyword>
<protein>
    <recommendedName>
        <fullName evidence="3">AMP-binding enzyme C-terminal domain-containing protein</fullName>
    </recommendedName>
</protein>
<proteinExistence type="predicted"/>
<name>A0A6V8LD73_9ACTN</name>
<dbReference type="EMBL" id="BLPG01000001">
    <property type="protein sequence ID" value="GFJ94274.1"/>
    <property type="molecule type" value="Genomic_DNA"/>
</dbReference>
<dbReference type="PANTHER" id="PTHR44845:SF6">
    <property type="entry name" value="BETA-ALANINE-ACTIVATING ENZYME"/>
    <property type="match status" value="1"/>
</dbReference>
<dbReference type="Proteomes" id="UP000482960">
    <property type="component" value="Unassembled WGS sequence"/>
</dbReference>
<evidence type="ECO:0000256" key="1">
    <source>
        <dbReference type="ARBA" id="ARBA00022450"/>
    </source>
</evidence>
<evidence type="ECO:0000313" key="5">
    <source>
        <dbReference type="Proteomes" id="UP000482960"/>
    </source>
</evidence>
<reference evidence="4 5" key="2">
    <citation type="submission" date="2020-03" db="EMBL/GenBank/DDBJ databases">
        <authorList>
            <person name="Ichikawa N."/>
            <person name="Kimura A."/>
            <person name="Kitahashi Y."/>
            <person name="Uohara A."/>
        </authorList>
    </citation>
    <scope>NUCLEOTIDE SEQUENCE [LARGE SCALE GENOMIC DNA]</scope>
    <source>
        <strain evidence="4 5">NBRC 108638</strain>
    </source>
</reference>
<feature type="domain" description="AMP-binding enzyme C-terminal" evidence="3">
    <location>
        <begin position="12"/>
        <end position="49"/>
    </location>
</feature>
<dbReference type="Gene3D" id="3.30.300.30">
    <property type="match status" value="1"/>
</dbReference>
<accession>A0A6V8LD73</accession>
<evidence type="ECO:0000259" key="3">
    <source>
        <dbReference type="Pfam" id="PF13193"/>
    </source>
</evidence>
<dbReference type="Pfam" id="PF13193">
    <property type="entry name" value="AMP-binding_C"/>
    <property type="match status" value="1"/>
</dbReference>
<reference evidence="4 5" key="1">
    <citation type="submission" date="2020-03" db="EMBL/GenBank/DDBJ databases">
        <title>Whole genome shotgun sequence of Phytohabitans rumicis NBRC 108638.</title>
        <authorList>
            <person name="Komaki H."/>
            <person name="Tamura T."/>
        </authorList>
    </citation>
    <scope>NUCLEOTIDE SEQUENCE [LARGE SCALE GENOMIC DNA]</scope>
    <source>
        <strain evidence="4 5">NBRC 108638</strain>
    </source>
</reference>
<evidence type="ECO:0000256" key="2">
    <source>
        <dbReference type="ARBA" id="ARBA00022553"/>
    </source>
</evidence>
<dbReference type="AlphaFoldDB" id="A0A6V8LD73"/>
<evidence type="ECO:0000313" key="4">
    <source>
        <dbReference type="EMBL" id="GFJ94274.1"/>
    </source>
</evidence>